<accession>M6EY14</accession>
<proteinExistence type="predicted"/>
<comment type="caution">
    <text evidence="1">The sequence shown here is derived from an EMBL/GenBank/DDBJ whole genome shotgun (WGS) entry which is preliminary data.</text>
</comment>
<sequence>MNLHSQDSRTFIREFKSFLKLESFSEAMDIQNRKIDKDINLIIFLQFLNLLLLLQI</sequence>
<dbReference type="EMBL" id="ANCE01000198">
    <property type="protein sequence ID" value="EMK20975.1"/>
    <property type="molecule type" value="Genomic_DNA"/>
</dbReference>
<name>M6EY14_9LEPT</name>
<evidence type="ECO:0000313" key="1">
    <source>
        <dbReference type="EMBL" id="EMK20975.1"/>
    </source>
</evidence>
<dbReference type="AlphaFoldDB" id="M6EY14"/>
<evidence type="ECO:0000313" key="2">
    <source>
        <dbReference type="Proteomes" id="UP000011980"/>
    </source>
</evidence>
<organism evidence="1 2">
    <name type="scientific">Leptospira kirschneri serovar Bulgarica str. Nikolaevo</name>
    <dbReference type="NCBI Taxonomy" id="1240687"/>
    <lineage>
        <taxon>Bacteria</taxon>
        <taxon>Pseudomonadati</taxon>
        <taxon>Spirochaetota</taxon>
        <taxon>Spirochaetia</taxon>
        <taxon>Leptospirales</taxon>
        <taxon>Leptospiraceae</taxon>
        <taxon>Leptospira</taxon>
    </lineage>
</organism>
<dbReference type="PATRIC" id="fig|1240687.3.peg.4277"/>
<gene>
    <name evidence="1" type="ORF">LEP1GSC008_4564</name>
</gene>
<reference evidence="1 2" key="1">
    <citation type="submission" date="2013-01" db="EMBL/GenBank/DDBJ databases">
        <authorList>
            <person name="Harkins D.M."/>
            <person name="Durkin A.S."/>
            <person name="Brinkac L.M."/>
            <person name="Haft D.H."/>
            <person name="Selengut J.D."/>
            <person name="Sanka R."/>
            <person name="DePew J."/>
            <person name="Purushe J."/>
            <person name="Galloway R.L."/>
            <person name="Vinetz J.M."/>
            <person name="Sutton G.G."/>
            <person name="Nierman W.C."/>
            <person name="Fouts D.E."/>
        </authorList>
    </citation>
    <scope>NUCLEOTIDE SEQUENCE [LARGE SCALE GENOMIC DNA]</scope>
    <source>
        <strain evidence="1 2">Nikolaevo</strain>
    </source>
</reference>
<protein>
    <submittedName>
        <fullName evidence="1">Uncharacterized protein</fullName>
    </submittedName>
</protein>
<dbReference type="Proteomes" id="UP000011980">
    <property type="component" value="Unassembled WGS sequence"/>
</dbReference>